<reference evidence="1" key="1">
    <citation type="submission" date="2014-11" db="EMBL/GenBank/DDBJ databases">
        <authorList>
            <person name="Amaro Gonzalez C."/>
        </authorList>
    </citation>
    <scope>NUCLEOTIDE SEQUENCE</scope>
</reference>
<proteinExistence type="predicted"/>
<dbReference type="EMBL" id="GBXM01040134">
    <property type="protein sequence ID" value="JAH68443.1"/>
    <property type="molecule type" value="Transcribed_RNA"/>
</dbReference>
<reference evidence="1" key="2">
    <citation type="journal article" date="2015" name="Fish Shellfish Immunol.">
        <title>Early steps in the European eel (Anguilla anguilla)-Vibrio vulnificus interaction in the gills: Role of the RtxA13 toxin.</title>
        <authorList>
            <person name="Callol A."/>
            <person name="Pajuelo D."/>
            <person name="Ebbesson L."/>
            <person name="Teles M."/>
            <person name="MacKenzie S."/>
            <person name="Amaro C."/>
        </authorList>
    </citation>
    <scope>NUCLEOTIDE SEQUENCE</scope>
</reference>
<accession>A0A0E9UU06</accession>
<evidence type="ECO:0000313" key="1">
    <source>
        <dbReference type="EMBL" id="JAH68443.1"/>
    </source>
</evidence>
<name>A0A0E9UU06_ANGAN</name>
<protein>
    <submittedName>
        <fullName evidence="1">Uncharacterized protein</fullName>
    </submittedName>
</protein>
<sequence>MGQSHLNSGNAPKSYN</sequence>
<organism evidence="1">
    <name type="scientific">Anguilla anguilla</name>
    <name type="common">European freshwater eel</name>
    <name type="synonym">Muraena anguilla</name>
    <dbReference type="NCBI Taxonomy" id="7936"/>
    <lineage>
        <taxon>Eukaryota</taxon>
        <taxon>Metazoa</taxon>
        <taxon>Chordata</taxon>
        <taxon>Craniata</taxon>
        <taxon>Vertebrata</taxon>
        <taxon>Euteleostomi</taxon>
        <taxon>Actinopterygii</taxon>
        <taxon>Neopterygii</taxon>
        <taxon>Teleostei</taxon>
        <taxon>Anguilliformes</taxon>
        <taxon>Anguillidae</taxon>
        <taxon>Anguilla</taxon>
    </lineage>
</organism>
<dbReference type="AlphaFoldDB" id="A0A0E9UU06"/>